<feature type="compositionally biased region" description="Acidic residues" evidence="13">
    <location>
        <begin position="55"/>
        <end position="70"/>
    </location>
</feature>
<evidence type="ECO:0000259" key="14">
    <source>
        <dbReference type="Pfam" id="PF13476"/>
    </source>
</evidence>
<sequence length="1139" mass="129884">MPKRRATVDSDDERELDASPNSKRTRTADVSDDEQDARPSRARVNKGKGKARAELEEDQVEDGDDAEPEQGDEKVDTEAFEKRYGATVFKNLEAKRSKAGYGGVADYGIIESIEMHQFMCHKSLSFTFGPNINFIIGGKSAVLSAITVALGGKTASTGRGSGLKSFIREGQQVAEVTIALKNQGDEAYKPEEYGKSIFITRRFTTQGGSTWKIKGTKDGHVVSNKKEELAAICDHMNIQVDNPMNVLTQDAARQFLSTSTAAEKYQFFLRGTQLSQLSTEYETCLENITNTTKVLSHKRDAIPDLEAAFKDAKQKFEEASKAREQKRRVDDLKKELAWAHVNTKQREMEAKMQDAAKQERRLPKIKAEIEKAEAEVDTANAEVLRLEAEVDSFGSQDELKEKHNEAKRKVATEKREIAECRNDRRNIEDSIKILKQSIDGLQQQIDQETQRMAANTQAKRDERQRKLTAANANVEKAEREHGEIASIIRALEEEAAEVQKEGTAKEEEAKALKAKIQNCSGMIQRCNEMEKNRYVAYGSGIGFVVQKINQMNWHGAKPLGPLGEHVKVKDVKKWAPLLRNQLGRYLTAFAVTDSRDHKALKALLNETRNTNVMIIIYEPDLFDYSGGEPPKPIPTVLRALEFSDEHAKRIFINQRSIERMMLGTTRREGEDILRQVGSGRAWTADGFEIRRFAEGGGSTNPITFGRRNDNSELLLTEKAATEKARYEAEKREAEERHEPLSKEAHDLRRRFHKLKTDIEAKKRELQNAHRRLTQAKLQLRAIEDEAQEEIPVDLTTLEQEKYDNEKEKDSLTDQFKEVVERMAEHEGILRGYQKEENALRDQVDSWNTQHSELVNQVSDAATARLRAQNRKQHFEGKLNEEQAKLDAENKIVDELQQEFEQWSADALKYCERVETSRSTQQIQRQIDSVQAALKEREKKQGYTVEETTVEVNKAKAKLDSAKKELNQMIRLNKLLKNSVMERMKRWQDFRLHIALRCKFIFTYNLSQRGYFGNIKFNHEDNTLSLQVQTEDQTNNKAREKEIQALSGGEKSFSTICLLLSLWESIGCPLRCLDEFDVFMDAVNRRISMKMMIDTANQSDKKQYVLITPQDMTNIHIGPTVRVHRMTDPERGQGTLAMAS</sequence>
<feature type="domain" description="Rad50/SbcC-type AAA" evidence="14">
    <location>
        <begin position="112"/>
        <end position="376"/>
    </location>
</feature>
<comment type="subcellular location">
    <subcellularLocation>
        <location evidence="2">Chromosome</location>
    </subcellularLocation>
    <subcellularLocation>
        <location evidence="1">Nucleus</location>
    </subcellularLocation>
</comment>
<dbReference type="PANTHER" id="PTHR19306:SF6">
    <property type="entry name" value="STRUCTURAL MAINTENANCE OF CHROMOSOMES PROTEIN 6"/>
    <property type="match status" value="1"/>
</dbReference>
<feature type="coiled-coil region" evidence="12">
    <location>
        <begin position="716"/>
        <end position="978"/>
    </location>
</feature>
<evidence type="ECO:0000313" key="15">
    <source>
        <dbReference type="EMBL" id="KAL0575298.1"/>
    </source>
</evidence>
<evidence type="ECO:0000256" key="6">
    <source>
        <dbReference type="ARBA" id="ARBA00022763"/>
    </source>
</evidence>
<evidence type="ECO:0000256" key="4">
    <source>
        <dbReference type="ARBA" id="ARBA00022454"/>
    </source>
</evidence>
<keyword evidence="5" id="KW-0547">Nucleotide-binding</keyword>
<comment type="caution">
    <text evidence="15">The sequence shown here is derived from an EMBL/GenBank/DDBJ whole genome shotgun (WGS) entry which is preliminary data.</text>
</comment>
<keyword evidence="11" id="KW-0539">Nucleus</keyword>
<comment type="similarity">
    <text evidence="3">Belongs to the SMC family. SMC6 subfamily.</text>
</comment>
<dbReference type="Gene3D" id="3.40.50.300">
    <property type="entry name" value="P-loop containing nucleotide triphosphate hydrolases"/>
    <property type="match status" value="2"/>
</dbReference>
<dbReference type="SUPFAM" id="SSF52540">
    <property type="entry name" value="P-loop containing nucleoside triphosphate hydrolases"/>
    <property type="match status" value="2"/>
</dbReference>
<feature type="region of interest" description="Disordered" evidence="13">
    <location>
        <begin position="1"/>
        <end position="77"/>
    </location>
</feature>
<dbReference type="PANTHER" id="PTHR19306">
    <property type="entry name" value="STRUCTURAL MAINTENANCE OF CHROMOSOMES 5,6 SMC5, SMC6"/>
    <property type="match status" value="1"/>
</dbReference>
<dbReference type="Pfam" id="PF13476">
    <property type="entry name" value="AAA_23"/>
    <property type="match status" value="1"/>
</dbReference>
<gene>
    <name evidence="15" type="primary">smc6</name>
    <name evidence="15" type="ORF">V5O48_006675</name>
</gene>
<accession>A0ABR3FIW1</accession>
<feature type="compositionally biased region" description="Basic residues" evidence="13">
    <location>
        <begin position="40"/>
        <end position="50"/>
    </location>
</feature>
<evidence type="ECO:0000256" key="5">
    <source>
        <dbReference type="ARBA" id="ARBA00022741"/>
    </source>
</evidence>
<dbReference type="GO" id="GO:0016787">
    <property type="term" value="F:hydrolase activity"/>
    <property type="evidence" value="ECO:0007669"/>
    <property type="project" value="UniProtKB-KW"/>
</dbReference>
<feature type="coiled-coil region" evidence="12">
    <location>
        <begin position="302"/>
        <end position="515"/>
    </location>
</feature>
<keyword evidence="15" id="KW-0378">Hydrolase</keyword>
<evidence type="ECO:0000256" key="12">
    <source>
        <dbReference type="SAM" id="Coils"/>
    </source>
</evidence>
<keyword evidence="6" id="KW-0227">DNA damage</keyword>
<organism evidence="15 16">
    <name type="scientific">Marasmius crinis-equi</name>
    <dbReference type="NCBI Taxonomy" id="585013"/>
    <lineage>
        <taxon>Eukaryota</taxon>
        <taxon>Fungi</taxon>
        <taxon>Dikarya</taxon>
        <taxon>Basidiomycota</taxon>
        <taxon>Agaricomycotina</taxon>
        <taxon>Agaricomycetes</taxon>
        <taxon>Agaricomycetidae</taxon>
        <taxon>Agaricales</taxon>
        <taxon>Marasmiineae</taxon>
        <taxon>Marasmiaceae</taxon>
        <taxon>Marasmius</taxon>
    </lineage>
</organism>
<evidence type="ECO:0000256" key="8">
    <source>
        <dbReference type="ARBA" id="ARBA00023054"/>
    </source>
</evidence>
<keyword evidence="4" id="KW-0158">Chromosome</keyword>
<evidence type="ECO:0000256" key="1">
    <source>
        <dbReference type="ARBA" id="ARBA00004123"/>
    </source>
</evidence>
<evidence type="ECO:0000256" key="3">
    <source>
        <dbReference type="ARBA" id="ARBA00006793"/>
    </source>
</evidence>
<evidence type="ECO:0000256" key="2">
    <source>
        <dbReference type="ARBA" id="ARBA00004286"/>
    </source>
</evidence>
<keyword evidence="8 12" id="KW-0175">Coiled coil</keyword>
<keyword evidence="9" id="KW-0233">DNA recombination</keyword>
<name>A0ABR3FIW1_9AGAR</name>
<keyword evidence="7" id="KW-0067">ATP-binding</keyword>
<dbReference type="GO" id="GO:0003724">
    <property type="term" value="F:RNA helicase activity"/>
    <property type="evidence" value="ECO:0007669"/>
    <property type="project" value="UniProtKB-EC"/>
</dbReference>
<keyword evidence="10" id="KW-0234">DNA repair</keyword>
<dbReference type="InterPro" id="IPR038729">
    <property type="entry name" value="Rad50/SbcC_AAA"/>
</dbReference>
<evidence type="ECO:0000256" key="13">
    <source>
        <dbReference type="SAM" id="MobiDB-lite"/>
    </source>
</evidence>
<evidence type="ECO:0000313" key="16">
    <source>
        <dbReference type="Proteomes" id="UP001465976"/>
    </source>
</evidence>
<dbReference type="EC" id="3.6.4.13" evidence="15"/>
<evidence type="ECO:0000256" key="7">
    <source>
        <dbReference type="ARBA" id="ARBA00022840"/>
    </source>
</evidence>
<evidence type="ECO:0000256" key="11">
    <source>
        <dbReference type="ARBA" id="ARBA00023242"/>
    </source>
</evidence>
<reference evidence="15 16" key="1">
    <citation type="submission" date="2024-02" db="EMBL/GenBank/DDBJ databases">
        <title>A draft genome for the cacao thread blight pathogen Marasmius crinis-equi.</title>
        <authorList>
            <person name="Cohen S.P."/>
            <person name="Baruah I.K."/>
            <person name="Amoako-Attah I."/>
            <person name="Bukari Y."/>
            <person name="Meinhardt L.W."/>
            <person name="Bailey B.A."/>
        </authorList>
    </citation>
    <scope>NUCLEOTIDE SEQUENCE [LARGE SCALE GENOMIC DNA]</scope>
    <source>
        <strain evidence="15 16">GH-76</strain>
    </source>
</reference>
<protein>
    <submittedName>
        <fullName evidence="15">Structural maintenance of chromosomes protein 6</fullName>
        <ecNumber evidence="15">3.6.4.13</ecNumber>
    </submittedName>
</protein>
<evidence type="ECO:0000256" key="9">
    <source>
        <dbReference type="ARBA" id="ARBA00023172"/>
    </source>
</evidence>
<dbReference type="InterPro" id="IPR027417">
    <property type="entry name" value="P-loop_NTPase"/>
</dbReference>
<keyword evidence="16" id="KW-1185">Reference proteome</keyword>
<proteinExistence type="inferred from homology"/>
<dbReference type="EMBL" id="JBAHYK010000318">
    <property type="protein sequence ID" value="KAL0575298.1"/>
    <property type="molecule type" value="Genomic_DNA"/>
</dbReference>
<dbReference type="Proteomes" id="UP001465976">
    <property type="component" value="Unassembled WGS sequence"/>
</dbReference>
<evidence type="ECO:0000256" key="10">
    <source>
        <dbReference type="ARBA" id="ARBA00023204"/>
    </source>
</evidence>